<dbReference type="OrthoDB" id="5077666at2"/>
<dbReference type="RefSeq" id="WP_116061193.1">
    <property type="nucleotide sequence ID" value="NZ_QRDZ01000009.1"/>
</dbReference>
<dbReference type="Proteomes" id="UP000256977">
    <property type="component" value="Unassembled WGS sequence"/>
</dbReference>
<dbReference type="InterPro" id="IPR017853">
    <property type="entry name" value="GH"/>
</dbReference>
<evidence type="ECO:0000259" key="1">
    <source>
        <dbReference type="Pfam" id="PF19773"/>
    </source>
</evidence>
<dbReference type="AlphaFoldDB" id="A0A3D9JU36"/>
<evidence type="ECO:0000313" key="3">
    <source>
        <dbReference type="Proteomes" id="UP000256977"/>
    </source>
</evidence>
<accession>A0A3D9JU36</accession>
<comment type="caution">
    <text evidence="2">The sequence shown here is derived from an EMBL/GenBank/DDBJ whole genome shotgun (WGS) entry which is preliminary data.</text>
</comment>
<dbReference type="EMBL" id="QRDZ01000009">
    <property type="protein sequence ID" value="RED77584.1"/>
    <property type="molecule type" value="Genomic_DNA"/>
</dbReference>
<dbReference type="SUPFAM" id="SSF51445">
    <property type="entry name" value="(Trans)glycosidases"/>
    <property type="match status" value="1"/>
</dbReference>
<evidence type="ECO:0000313" key="2">
    <source>
        <dbReference type="EMBL" id="RED77584.1"/>
    </source>
</evidence>
<dbReference type="Pfam" id="PF19773">
    <property type="entry name" value="DUF6259"/>
    <property type="match status" value="1"/>
</dbReference>
<gene>
    <name evidence="2" type="ORF">DFP98_109195</name>
</gene>
<keyword evidence="3" id="KW-1185">Reference proteome</keyword>
<dbReference type="InterPro" id="IPR046226">
    <property type="entry name" value="DUF6259"/>
</dbReference>
<organism evidence="2 3">
    <name type="scientific">Cohnella phaseoli</name>
    <dbReference type="NCBI Taxonomy" id="456490"/>
    <lineage>
        <taxon>Bacteria</taxon>
        <taxon>Bacillati</taxon>
        <taxon>Bacillota</taxon>
        <taxon>Bacilli</taxon>
        <taxon>Bacillales</taxon>
        <taxon>Paenibacillaceae</taxon>
        <taxon>Cohnella</taxon>
    </lineage>
</organism>
<proteinExistence type="predicted"/>
<dbReference type="Gene3D" id="3.20.20.80">
    <property type="entry name" value="Glycosidases"/>
    <property type="match status" value="1"/>
</dbReference>
<sequence>MDYSLQAGDLRLTLSEDARAVRWSAAEAPLREAAGADFWRLQMDDGVARDITVKSGSQIGGHVVTATDGEGWDVVYSGLRDETGRQYAVEMTVHIRAASGQLLFSATIANNDAEARVNELKLPFIDLNCIGDTMREKDTLYRSFGNGQRIVDPWNALDRAHSEYMYSDHHEIWLDMTYPSLASMAWFGLESGGRFLYVGRHDEIFRTCTLAAGKGPRNGAPRLLLAVSHFPLLAHGDKETTAVSVVAFEKGDWRTGSALYRSWADSWYAEPRKPKWVRELSGWQRVIMKHQYGEVFFTYADLPRLYEEGRQVGVEMLFLFGWWKGCFDNGYPVYEPDPALGGEQGLKKAIAEVRRRGGKVALYTNGVLIDVQSDYYREIGYRICRKDIDGNEYREHYRFAGDGMLLRSNGYKSFVSACQSAPEWREQLLSVGRRKLEYEADCIFYDQIGGHWPHLCFDDTHAHGRRGDRENQWKRDNLRAIRELCSGDQAFGTEFVVDCYAPYSDFHHSCQYASFKDEESYPELYRQTFPETIMSNRFIHDERTDFRRQLNYAFVYGFRFDIGIYRCRDTIAAAPLYAEHVSRLIALQQRYGKFFYNGRFSLQTDLSLPAGIVHTEYFHGNERLLVFWNDSANALTFSLQQIGIENVKLAAGELAFHLL</sequence>
<protein>
    <recommendedName>
        <fullName evidence="1">DUF6259 domain-containing protein</fullName>
    </recommendedName>
</protein>
<feature type="domain" description="DUF6259" evidence="1">
    <location>
        <begin position="244"/>
        <end position="514"/>
    </location>
</feature>
<name>A0A3D9JU36_9BACL</name>
<reference evidence="2 3" key="1">
    <citation type="submission" date="2018-07" db="EMBL/GenBank/DDBJ databases">
        <title>Genomic Encyclopedia of Type Strains, Phase III (KMG-III): the genomes of soil and plant-associated and newly described type strains.</title>
        <authorList>
            <person name="Whitman W."/>
        </authorList>
    </citation>
    <scope>NUCLEOTIDE SEQUENCE [LARGE SCALE GENOMIC DNA]</scope>
    <source>
        <strain evidence="2 3">CECT 7287</strain>
    </source>
</reference>